<feature type="transmembrane region" description="Helical" evidence="4">
    <location>
        <begin position="112"/>
        <end position="128"/>
    </location>
</feature>
<dbReference type="GO" id="GO:0046983">
    <property type="term" value="F:protein dimerization activity"/>
    <property type="evidence" value="ECO:0007669"/>
    <property type="project" value="InterPro"/>
</dbReference>
<keyword evidence="1" id="KW-0808">Transferase</keyword>
<keyword evidence="4" id="KW-1133">Transmembrane helix</keyword>
<dbReference type="GO" id="GO:0000155">
    <property type="term" value="F:phosphorelay sensor kinase activity"/>
    <property type="evidence" value="ECO:0007669"/>
    <property type="project" value="InterPro"/>
</dbReference>
<dbReference type="PANTHER" id="PTHR24421">
    <property type="entry name" value="NITRATE/NITRITE SENSOR PROTEIN NARX-RELATED"/>
    <property type="match status" value="1"/>
</dbReference>
<dbReference type="Proteomes" id="UP000473325">
    <property type="component" value="Unassembled WGS sequence"/>
</dbReference>
<dbReference type="InterPro" id="IPR050482">
    <property type="entry name" value="Sensor_HK_TwoCompSys"/>
</dbReference>
<evidence type="ECO:0000313" key="7">
    <source>
        <dbReference type="Proteomes" id="UP000473325"/>
    </source>
</evidence>
<evidence type="ECO:0000256" key="3">
    <source>
        <dbReference type="ARBA" id="ARBA00023012"/>
    </source>
</evidence>
<protein>
    <submittedName>
        <fullName evidence="6">Sensor histidine kinase</fullName>
    </submittedName>
</protein>
<dbReference type="GO" id="GO:0016020">
    <property type="term" value="C:membrane"/>
    <property type="evidence" value="ECO:0007669"/>
    <property type="project" value="InterPro"/>
</dbReference>
<evidence type="ECO:0000259" key="5">
    <source>
        <dbReference type="Pfam" id="PF07730"/>
    </source>
</evidence>
<proteinExistence type="predicted"/>
<dbReference type="InterPro" id="IPR011712">
    <property type="entry name" value="Sig_transdc_His_kin_sub3_dim/P"/>
</dbReference>
<dbReference type="InterPro" id="IPR036890">
    <property type="entry name" value="HATPase_C_sf"/>
</dbReference>
<dbReference type="Gene3D" id="1.20.5.1930">
    <property type="match status" value="1"/>
</dbReference>
<feature type="transmembrane region" description="Helical" evidence="4">
    <location>
        <begin position="135"/>
        <end position="156"/>
    </location>
</feature>
<keyword evidence="4" id="KW-0472">Membrane</keyword>
<keyword evidence="4" id="KW-0812">Transmembrane</keyword>
<comment type="caution">
    <text evidence="6">The sequence shown here is derived from an EMBL/GenBank/DDBJ whole genome shotgun (WGS) entry which is preliminary data.</text>
</comment>
<feature type="domain" description="Signal transduction histidine kinase subgroup 3 dimerisation and phosphoacceptor" evidence="5">
    <location>
        <begin position="197"/>
        <end position="263"/>
    </location>
</feature>
<accession>A0A6L7END4</accession>
<dbReference type="PANTHER" id="PTHR24421:SF63">
    <property type="entry name" value="SENSOR HISTIDINE KINASE DESK"/>
    <property type="match status" value="1"/>
</dbReference>
<keyword evidence="7" id="KW-1185">Reference proteome</keyword>
<dbReference type="Gene3D" id="3.30.565.10">
    <property type="entry name" value="Histidine kinase-like ATPase, C-terminal domain"/>
    <property type="match status" value="1"/>
</dbReference>
<feature type="transmembrane region" description="Helical" evidence="4">
    <location>
        <begin position="45"/>
        <end position="67"/>
    </location>
</feature>
<dbReference type="AlphaFoldDB" id="A0A6L7END4"/>
<keyword evidence="3" id="KW-0902">Two-component regulatory system</keyword>
<dbReference type="Pfam" id="PF07730">
    <property type="entry name" value="HisKA_3"/>
    <property type="match status" value="1"/>
</dbReference>
<evidence type="ECO:0000313" key="6">
    <source>
        <dbReference type="EMBL" id="MXG88833.1"/>
    </source>
</evidence>
<keyword evidence="2 6" id="KW-0418">Kinase</keyword>
<dbReference type="SUPFAM" id="SSF55874">
    <property type="entry name" value="ATPase domain of HSP90 chaperone/DNA topoisomerase II/histidine kinase"/>
    <property type="match status" value="1"/>
</dbReference>
<evidence type="ECO:0000256" key="4">
    <source>
        <dbReference type="SAM" id="Phobius"/>
    </source>
</evidence>
<dbReference type="RefSeq" id="WP_160875579.1">
    <property type="nucleotide sequence ID" value="NZ_WUEK01000002.1"/>
</dbReference>
<evidence type="ECO:0000256" key="1">
    <source>
        <dbReference type="ARBA" id="ARBA00022679"/>
    </source>
</evidence>
<feature type="transmembrane region" description="Helical" evidence="4">
    <location>
        <begin position="162"/>
        <end position="180"/>
    </location>
</feature>
<dbReference type="CDD" id="cd16917">
    <property type="entry name" value="HATPase_UhpB-NarQ-NarX-like"/>
    <property type="match status" value="1"/>
</dbReference>
<feature type="transmembrane region" description="Helical" evidence="4">
    <location>
        <begin position="21"/>
        <end position="39"/>
    </location>
</feature>
<name>A0A6L7END4_9ACTN</name>
<feature type="transmembrane region" description="Helical" evidence="4">
    <location>
        <begin position="88"/>
        <end position="106"/>
    </location>
</feature>
<gene>
    <name evidence="6" type="ORF">GRQ65_04640</name>
</gene>
<organism evidence="6 7">
    <name type="scientific">Nocardioides flavescens</name>
    <dbReference type="NCBI Taxonomy" id="2691959"/>
    <lineage>
        <taxon>Bacteria</taxon>
        <taxon>Bacillati</taxon>
        <taxon>Actinomycetota</taxon>
        <taxon>Actinomycetes</taxon>
        <taxon>Propionibacteriales</taxon>
        <taxon>Nocardioidaceae</taxon>
        <taxon>Nocardioides</taxon>
    </lineage>
</organism>
<reference evidence="6 7" key="1">
    <citation type="submission" date="2019-12" db="EMBL/GenBank/DDBJ databases">
        <authorList>
            <person name="Kun Z."/>
        </authorList>
    </citation>
    <scope>NUCLEOTIDE SEQUENCE [LARGE SCALE GENOMIC DNA]</scope>
    <source>
        <strain evidence="6 7">YIM 123512</strain>
    </source>
</reference>
<evidence type="ECO:0000256" key="2">
    <source>
        <dbReference type="ARBA" id="ARBA00022777"/>
    </source>
</evidence>
<dbReference type="EMBL" id="WUEK01000002">
    <property type="protein sequence ID" value="MXG88833.1"/>
    <property type="molecule type" value="Genomic_DNA"/>
</dbReference>
<sequence length="383" mass="40629">MSRSLWPRWARLSQVERVEAYTRQSLLVLLYGTPVFLLLSGSDRIADGGGALAVVLGASLVVTLVAARALRAVMDLYPAAAPVPWRPVGALLAVAVVSTGACIALPEGPGRVLGLTTWGVTVIALVGLTDRRIAAAVVVGATLVPTVLTGRAWVALVALGTTLFFVFTVRASLWLLGVVVEVDRSRTAQGELAVAEERLRFSRDVHDVLGRHLSAIAVQAELAATLAERGDERAAARMLEVREHAHDALREARELARGYRDTSLERELDGARSLLQAAGIATSVDTTGLDPAWHEAAGWVVRESVTNVLRHSRATLVTIRWTDDGVVEVRNDGVTAPPGSRGSDGRGLVGLRERLAALGATLHAERDGSEFVVRVDLPTGGAA</sequence>